<evidence type="ECO:0000313" key="12">
    <source>
        <dbReference type="EMBL" id="KAK8887556.1"/>
    </source>
</evidence>
<comment type="caution">
    <text evidence="12">The sequence shown here is derived from an EMBL/GenBank/DDBJ whole genome shotgun (WGS) entry which is preliminary data.</text>
</comment>
<dbReference type="PANTHER" id="PTHR43522:SF2">
    <property type="entry name" value="TRANSKETOLASE 1-RELATED"/>
    <property type="match status" value="1"/>
</dbReference>
<dbReference type="Pfam" id="PF22613">
    <property type="entry name" value="Transketolase_C_1"/>
    <property type="match status" value="1"/>
</dbReference>
<accession>A0ABR2K9V7</accession>
<evidence type="ECO:0000256" key="6">
    <source>
        <dbReference type="ARBA" id="ARBA00022679"/>
    </source>
</evidence>
<dbReference type="CDD" id="cd07033">
    <property type="entry name" value="TPP_PYR_DXS_TK_like"/>
    <property type="match status" value="1"/>
</dbReference>
<evidence type="ECO:0000313" key="13">
    <source>
        <dbReference type="Proteomes" id="UP001470230"/>
    </source>
</evidence>
<dbReference type="InterPro" id="IPR009014">
    <property type="entry name" value="Transketo_C/PFOR_II"/>
</dbReference>
<name>A0ABR2K9V7_9EUKA</name>
<dbReference type="InterPro" id="IPR055152">
    <property type="entry name" value="Transketolase-like_C_2"/>
</dbReference>
<evidence type="ECO:0000256" key="7">
    <source>
        <dbReference type="ARBA" id="ARBA00022723"/>
    </source>
</evidence>
<comment type="catalytic activity">
    <reaction evidence="10">
        <text>D-sedoheptulose 7-phosphate + D-glyceraldehyde 3-phosphate = aldehydo-D-ribose 5-phosphate + D-xylulose 5-phosphate</text>
        <dbReference type="Rhea" id="RHEA:10508"/>
        <dbReference type="ChEBI" id="CHEBI:57483"/>
        <dbReference type="ChEBI" id="CHEBI:57737"/>
        <dbReference type="ChEBI" id="CHEBI:58273"/>
        <dbReference type="ChEBI" id="CHEBI:59776"/>
        <dbReference type="EC" id="2.2.1.1"/>
    </reaction>
</comment>
<comment type="cofactor">
    <cofactor evidence="3">
        <name>thiamine diphosphate</name>
        <dbReference type="ChEBI" id="CHEBI:58937"/>
    </cofactor>
</comment>
<dbReference type="InterPro" id="IPR005474">
    <property type="entry name" value="Transketolase_N"/>
</dbReference>
<evidence type="ECO:0000256" key="3">
    <source>
        <dbReference type="ARBA" id="ARBA00001964"/>
    </source>
</evidence>
<evidence type="ECO:0000256" key="10">
    <source>
        <dbReference type="ARBA" id="ARBA00049473"/>
    </source>
</evidence>
<evidence type="ECO:0000256" key="1">
    <source>
        <dbReference type="ARBA" id="ARBA00001941"/>
    </source>
</evidence>
<dbReference type="SMART" id="SM00861">
    <property type="entry name" value="Transket_pyr"/>
    <property type="match status" value="1"/>
</dbReference>
<comment type="cofactor">
    <cofactor evidence="1">
        <name>Co(2+)</name>
        <dbReference type="ChEBI" id="CHEBI:48828"/>
    </cofactor>
</comment>
<protein>
    <recommendedName>
        <fullName evidence="5">transketolase</fullName>
        <ecNumber evidence="5">2.2.1.1</ecNumber>
    </recommendedName>
</protein>
<keyword evidence="9" id="KW-0786">Thiamine pyrophosphate</keyword>
<gene>
    <name evidence="12" type="ORF">M9Y10_038605</name>
</gene>
<dbReference type="Gene3D" id="3.40.50.970">
    <property type="match status" value="2"/>
</dbReference>
<dbReference type="SUPFAM" id="SSF52922">
    <property type="entry name" value="TK C-terminal domain-like"/>
    <property type="match status" value="1"/>
</dbReference>
<evidence type="ECO:0000256" key="5">
    <source>
        <dbReference type="ARBA" id="ARBA00013152"/>
    </source>
</evidence>
<keyword evidence="8" id="KW-0460">Magnesium</keyword>
<dbReference type="CDD" id="cd02012">
    <property type="entry name" value="TPP_TK"/>
    <property type="match status" value="1"/>
</dbReference>
<dbReference type="NCBIfam" id="TIGR00232">
    <property type="entry name" value="tktlase_bact"/>
    <property type="match status" value="1"/>
</dbReference>
<evidence type="ECO:0000256" key="9">
    <source>
        <dbReference type="ARBA" id="ARBA00023052"/>
    </source>
</evidence>
<dbReference type="InterPro" id="IPR029061">
    <property type="entry name" value="THDP-binding"/>
</dbReference>
<dbReference type="InterPro" id="IPR049557">
    <property type="entry name" value="Transketolase_CS"/>
</dbReference>
<dbReference type="PANTHER" id="PTHR43522">
    <property type="entry name" value="TRANSKETOLASE"/>
    <property type="match status" value="1"/>
</dbReference>
<evidence type="ECO:0000256" key="2">
    <source>
        <dbReference type="ARBA" id="ARBA00001946"/>
    </source>
</evidence>
<dbReference type="EC" id="2.2.1.1" evidence="5"/>
<dbReference type="InterPro" id="IPR033247">
    <property type="entry name" value="Transketolase_fam"/>
</dbReference>
<dbReference type="Gene3D" id="3.40.50.920">
    <property type="match status" value="1"/>
</dbReference>
<dbReference type="Pfam" id="PF00456">
    <property type="entry name" value="Transketolase_N"/>
    <property type="match status" value="1"/>
</dbReference>
<evidence type="ECO:0000256" key="4">
    <source>
        <dbReference type="ARBA" id="ARBA00007131"/>
    </source>
</evidence>
<organism evidence="12 13">
    <name type="scientific">Tritrichomonas musculus</name>
    <dbReference type="NCBI Taxonomy" id="1915356"/>
    <lineage>
        <taxon>Eukaryota</taxon>
        <taxon>Metamonada</taxon>
        <taxon>Parabasalia</taxon>
        <taxon>Tritrichomonadida</taxon>
        <taxon>Tritrichomonadidae</taxon>
        <taxon>Tritrichomonas</taxon>
    </lineage>
</organism>
<proteinExistence type="inferred from homology"/>
<dbReference type="Proteomes" id="UP001470230">
    <property type="component" value="Unassembled WGS sequence"/>
</dbReference>
<dbReference type="InterPro" id="IPR005475">
    <property type="entry name" value="Transketolase-like_Pyr-bd"/>
</dbReference>
<evidence type="ECO:0000259" key="11">
    <source>
        <dbReference type="SMART" id="SM00861"/>
    </source>
</evidence>
<reference evidence="12 13" key="1">
    <citation type="submission" date="2024-04" db="EMBL/GenBank/DDBJ databases">
        <title>Tritrichomonas musculus Genome.</title>
        <authorList>
            <person name="Alves-Ferreira E."/>
            <person name="Grigg M."/>
            <person name="Lorenzi H."/>
            <person name="Galac M."/>
        </authorList>
    </citation>
    <scope>NUCLEOTIDE SEQUENCE [LARGE SCALE GENOMIC DNA]</scope>
    <source>
        <strain evidence="12 13">EAF2021</strain>
    </source>
</reference>
<sequence>MTNIDNLCANSIRILSMDMINKAKSGHPGAPLGLAPAAHVLWSKFYEFVPNWINRDRFVLSCGHASALYYSLLHIYANILTMDDLKQFRQYQSKTPGHPEHHTVPEIEVTTGPLGQGITNAVGLSVAQHYLAAKFNKPDIELFTHKVWCIASDGDMMEGISSEAASFAGCQKLDNLIVFYDSNHITIDGNTDITFTEDVSKRFQSFGWYTMTVNNANEDLKEIEEAINEALKIKNQPVLIKLNTTIGYGSVMADTPKVHGSPLNDEQLIAIKKNFGFNPNESFKVPQEVYDYYAKIYQNNLKKQEEWNNKYAEYQKKYSEDFKLLQKIIDGDFHYDDFSSFMPKVDELGAATRVSSGVALNIVAKHVPGLIGGSADLSSSNGVTLKGERIFQPDYRAGRFIEFGIREHSMQSISNGIAYYGFKGLVPFTATFLVFYQYLLPAIRVAALEKLRVLMVLTHDSIGVGEDGPTHQPVECIVQLRAQLGVNVFRPACQVEVNACYTEALCGPSRPSAFILSRQSAPPVPGASYEGALRGAYPVKKVDDPKLILVGTGTELMLAVKASELLKYPVTVVSMPCMALFDSQPLEYKRSVFPAGVPVVSVEAGIAFSWEGHSHLHIGVDSYGLSAPAAKIYEHFGLVPDKIAEKANRVVEYYKCHPVPDLVEKPF</sequence>
<evidence type="ECO:0000256" key="8">
    <source>
        <dbReference type="ARBA" id="ARBA00022842"/>
    </source>
</evidence>
<dbReference type="PROSITE" id="PS00801">
    <property type="entry name" value="TRANSKETOLASE_1"/>
    <property type="match status" value="1"/>
</dbReference>
<feature type="domain" description="Transketolase-like pyrimidine-binding" evidence="11">
    <location>
        <begin position="350"/>
        <end position="524"/>
    </location>
</feature>
<dbReference type="InterPro" id="IPR005478">
    <property type="entry name" value="Transketolase_bac-like"/>
</dbReference>
<keyword evidence="13" id="KW-1185">Reference proteome</keyword>
<comment type="similarity">
    <text evidence="4">Belongs to the transketolase family.</text>
</comment>
<keyword evidence="7" id="KW-0479">Metal-binding</keyword>
<dbReference type="Pfam" id="PF02779">
    <property type="entry name" value="Transket_pyr"/>
    <property type="match status" value="1"/>
</dbReference>
<comment type="cofactor">
    <cofactor evidence="2">
        <name>Mg(2+)</name>
        <dbReference type="ChEBI" id="CHEBI:18420"/>
    </cofactor>
</comment>
<dbReference type="EMBL" id="JAPFFF010000006">
    <property type="protein sequence ID" value="KAK8887556.1"/>
    <property type="molecule type" value="Genomic_DNA"/>
</dbReference>
<keyword evidence="6" id="KW-0808">Transferase</keyword>
<dbReference type="SUPFAM" id="SSF52518">
    <property type="entry name" value="Thiamin diphosphate-binding fold (THDP-binding)"/>
    <property type="match status" value="2"/>
</dbReference>